<dbReference type="WBParaSite" id="L893_g11905.t1">
    <property type="protein sequence ID" value="L893_g11905.t1"/>
    <property type="gene ID" value="L893_g11905"/>
</dbReference>
<accession>A0A1I7Y2W3</accession>
<feature type="compositionally biased region" description="Polar residues" evidence="1">
    <location>
        <begin position="10"/>
        <end position="19"/>
    </location>
</feature>
<organism evidence="2 3">
    <name type="scientific">Steinernema glaseri</name>
    <dbReference type="NCBI Taxonomy" id="37863"/>
    <lineage>
        <taxon>Eukaryota</taxon>
        <taxon>Metazoa</taxon>
        <taxon>Ecdysozoa</taxon>
        <taxon>Nematoda</taxon>
        <taxon>Chromadorea</taxon>
        <taxon>Rhabditida</taxon>
        <taxon>Tylenchina</taxon>
        <taxon>Panagrolaimomorpha</taxon>
        <taxon>Strongyloidoidea</taxon>
        <taxon>Steinernematidae</taxon>
        <taxon>Steinernema</taxon>
    </lineage>
</organism>
<dbReference type="AlphaFoldDB" id="A0A1I7Y2W3"/>
<reference evidence="3" key="1">
    <citation type="submission" date="2016-11" db="UniProtKB">
        <authorList>
            <consortium name="WormBaseParasite"/>
        </authorList>
    </citation>
    <scope>IDENTIFICATION</scope>
</reference>
<protein>
    <submittedName>
        <fullName evidence="3">ATPase</fullName>
    </submittedName>
</protein>
<evidence type="ECO:0000256" key="1">
    <source>
        <dbReference type="SAM" id="MobiDB-lite"/>
    </source>
</evidence>
<evidence type="ECO:0000313" key="2">
    <source>
        <dbReference type="Proteomes" id="UP000095287"/>
    </source>
</evidence>
<keyword evidence="2" id="KW-1185">Reference proteome</keyword>
<feature type="compositionally biased region" description="Acidic residues" evidence="1">
    <location>
        <begin position="21"/>
        <end position="42"/>
    </location>
</feature>
<sequence>VNSDDDVSQPEIQSESVQLDDTSDSEVEVVQDDDTPELVDDSEASKVESESESEVIVSE</sequence>
<feature type="region of interest" description="Disordered" evidence="1">
    <location>
        <begin position="1"/>
        <end position="59"/>
    </location>
</feature>
<evidence type="ECO:0000313" key="3">
    <source>
        <dbReference type="WBParaSite" id="L893_g11905.t1"/>
    </source>
</evidence>
<proteinExistence type="predicted"/>
<dbReference type="Proteomes" id="UP000095287">
    <property type="component" value="Unplaced"/>
</dbReference>
<name>A0A1I7Y2W3_9BILA</name>